<dbReference type="AlphaFoldDB" id="A0AAV4ENF6"/>
<evidence type="ECO:0000313" key="3">
    <source>
        <dbReference type="Proteomes" id="UP000762676"/>
    </source>
</evidence>
<organism evidence="2 3">
    <name type="scientific">Elysia marginata</name>
    <dbReference type="NCBI Taxonomy" id="1093978"/>
    <lineage>
        <taxon>Eukaryota</taxon>
        <taxon>Metazoa</taxon>
        <taxon>Spiralia</taxon>
        <taxon>Lophotrochozoa</taxon>
        <taxon>Mollusca</taxon>
        <taxon>Gastropoda</taxon>
        <taxon>Heterobranchia</taxon>
        <taxon>Euthyneura</taxon>
        <taxon>Panpulmonata</taxon>
        <taxon>Sacoglossa</taxon>
        <taxon>Placobranchoidea</taxon>
        <taxon>Plakobranchidae</taxon>
        <taxon>Elysia</taxon>
    </lineage>
</organism>
<evidence type="ECO:0000256" key="1">
    <source>
        <dbReference type="SAM" id="MobiDB-lite"/>
    </source>
</evidence>
<dbReference type="Proteomes" id="UP000762676">
    <property type="component" value="Unassembled WGS sequence"/>
</dbReference>
<reference evidence="2 3" key="1">
    <citation type="journal article" date="2021" name="Elife">
        <title>Chloroplast acquisition without the gene transfer in kleptoplastic sea slugs, Plakobranchus ocellatus.</title>
        <authorList>
            <person name="Maeda T."/>
            <person name="Takahashi S."/>
            <person name="Yoshida T."/>
            <person name="Shimamura S."/>
            <person name="Takaki Y."/>
            <person name="Nagai Y."/>
            <person name="Toyoda A."/>
            <person name="Suzuki Y."/>
            <person name="Arimoto A."/>
            <person name="Ishii H."/>
            <person name="Satoh N."/>
            <person name="Nishiyama T."/>
            <person name="Hasebe M."/>
            <person name="Maruyama T."/>
            <person name="Minagawa J."/>
            <person name="Obokata J."/>
            <person name="Shigenobu S."/>
        </authorList>
    </citation>
    <scope>NUCLEOTIDE SEQUENCE [LARGE SCALE GENOMIC DNA]</scope>
</reference>
<proteinExistence type="predicted"/>
<dbReference type="EMBL" id="BMAT01007313">
    <property type="protein sequence ID" value="GFR62036.1"/>
    <property type="molecule type" value="Genomic_DNA"/>
</dbReference>
<evidence type="ECO:0000313" key="2">
    <source>
        <dbReference type="EMBL" id="GFR62036.1"/>
    </source>
</evidence>
<comment type="caution">
    <text evidence="2">The sequence shown here is derived from an EMBL/GenBank/DDBJ whole genome shotgun (WGS) entry which is preliminary data.</text>
</comment>
<name>A0AAV4ENF6_9GAST</name>
<feature type="region of interest" description="Disordered" evidence="1">
    <location>
        <begin position="1"/>
        <end position="66"/>
    </location>
</feature>
<gene>
    <name evidence="2" type="ORF">ElyMa_003573100</name>
</gene>
<keyword evidence="3" id="KW-1185">Reference proteome</keyword>
<accession>A0AAV4ENF6</accession>
<protein>
    <submittedName>
        <fullName evidence="2">Uncharacterized protein</fullName>
    </submittedName>
</protein>
<feature type="compositionally biased region" description="Basic and acidic residues" evidence="1">
    <location>
        <begin position="36"/>
        <end position="48"/>
    </location>
</feature>
<sequence length="124" mass="14029">MDDLSSPGPSGNTENTDHNSLRQELASLRESVQLLIKEKAASKRERSKSPTNSPSVPKTKHAKHTHTVSDFLDDLCVSESEEEFAEEEEDCIKELEEFCGDSRGTHRYKISIHNQFGGSRKHFR</sequence>